<protein>
    <recommendedName>
        <fullName evidence="8">G-protein coupled receptors family 2 profile 2 domain-containing protein</fullName>
    </recommendedName>
</protein>
<dbReference type="AlphaFoldDB" id="A0AAD7HYB6"/>
<sequence>MAGLLSSTVYISFERNGVIALVAGGMLSFLAVLFMLVSLVSFSKKYSNTHFVLYFPCLLLADFMQAFSSVMSLNWVKNGGVYDGPYCAAQGGLKNGGNVAAALWTFTIAWHLFNLLFRRYNTPKLISWAIVAFGWSLVFTIVFLGPVAIQTTERGHYFGISGKWCWISGGYRREQILLQYLFEGLSVVMSSFMYIATLLRVCGNLLKVDGRWTLRFLPKGDSWKLDFGRDFTDSIAYAALIVPIALVRIGAFAGVEPPFAITVLADFIFGLSGFVDVVLFLTMYRIFPEQSALPEFTARRKTIDVSVIQYGITPFALEQSIHLGPTPVAKERPESLASMASINSQTPLHPS</sequence>
<feature type="transmembrane region" description="Helical" evidence="5">
    <location>
        <begin position="96"/>
        <end position="113"/>
    </location>
</feature>
<evidence type="ECO:0000256" key="3">
    <source>
        <dbReference type="ARBA" id="ARBA00022989"/>
    </source>
</evidence>
<feature type="transmembrane region" description="Helical" evidence="5">
    <location>
        <begin position="51"/>
        <end position="76"/>
    </location>
</feature>
<proteinExistence type="predicted"/>
<dbReference type="Proteomes" id="UP001215280">
    <property type="component" value="Unassembled WGS sequence"/>
</dbReference>
<dbReference type="Pfam" id="PF05462">
    <property type="entry name" value="Dicty_CAR"/>
    <property type="match status" value="1"/>
</dbReference>
<dbReference type="GO" id="GO:0007189">
    <property type="term" value="P:adenylate cyclase-activating G protein-coupled receptor signaling pathway"/>
    <property type="evidence" value="ECO:0007669"/>
    <property type="project" value="TreeGrafter"/>
</dbReference>
<comment type="subcellular location">
    <subcellularLocation>
        <location evidence="1">Membrane</location>
        <topology evidence="1">Multi-pass membrane protein</topology>
    </subcellularLocation>
</comment>
<dbReference type="GO" id="GO:0004930">
    <property type="term" value="F:G protein-coupled receptor activity"/>
    <property type="evidence" value="ECO:0007669"/>
    <property type="project" value="TreeGrafter"/>
</dbReference>
<gene>
    <name evidence="6" type="ORF">DFH07DRAFT_781386</name>
</gene>
<name>A0AAD7HYB6_9AGAR</name>
<keyword evidence="3 5" id="KW-1133">Transmembrane helix</keyword>
<organism evidence="6 7">
    <name type="scientific">Mycena maculata</name>
    <dbReference type="NCBI Taxonomy" id="230809"/>
    <lineage>
        <taxon>Eukaryota</taxon>
        <taxon>Fungi</taxon>
        <taxon>Dikarya</taxon>
        <taxon>Basidiomycota</taxon>
        <taxon>Agaricomycotina</taxon>
        <taxon>Agaricomycetes</taxon>
        <taxon>Agaricomycetidae</taxon>
        <taxon>Agaricales</taxon>
        <taxon>Marasmiineae</taxon>
        <taxon>Mycenaceae</taxon>
        <taxon>Mycena</taxon>
    </lineage>
</organism>
<feature type="transmembrane region" description="Helical" evidence="5">
    <location>
        <begin position="18"/>
        <end position="39"/>
    </location>
</feature>
<feature type="transmembrane region" description="Helical" evidence="5">
    <location>
        <begin position="180"/>
        <end position="202"/>
    </location>
</feature>
<evidence type="ECO:0000256" key="4">
    <source>
        <dbReference type="ARBA" id="ARBA00023136"/>
    </source>
</evidence>
<feature type="transmembrane region" description="Helical" evidence="5">
    <location>
        <begin position="234"/>
        <end position="253"/>
    </location>
</feature>
<keyword evidence="4 5" id="KW-0472">Membrane</keyword>
<dbReference type="PANTHER" id="PTHR23112:SF37">
    <property type="entry name" value="G PROTEIN-COUPLED RECEPTOR GPR1"/>
    <property type="match status" value="1"/>
</dbReference>
<dbReference type="PANTHER" id="PTHR23112">
    <property type="entry name" value="G PROTEIN-COUPLED RECEPTOR 157-RELATED"/>
    <property type="match status" value="1"/>
</dbReference>
<keyword evidence="2 5" id="KW-0812">Transmembrane</keyword>
<dbReference type="EMBL" id="JARJLG010000185">
    <property type="protein sequence ID" value="KAJ7731160.1"/>
    <property type="molecule type" value="Genomic_DNA"/>
</dbReference>
<feature type="transmembrane region" description="Helical" evidence="5">
    <location>
        <begin position="259"/>
        <end position="281"/>
    </location>
</feature>
<keyword evidence="7" id="KW-1185">Reference proteome</keyword>
<dbReference type="Gene3D" id="1.20.1070.10">
    <property type="entry name" value="Rhodopsin 7-helix transmembrane proteins"/>
    <property type="match status" value="1"/>
</dbReference>
<dbReference type="GO" id="GO:0005886">
    <property type="term" value="C:plasma membrane"/>
    <property type="evidence" value="ECO:0007669"/>
    <property type="project" value="TreeGrafter"/>
</dbReference>
<comment type="caution">
    <text evidence="6">The sequence shown here is derived from an EMBL/GenBank/DDBJ whole genome shotgun (WGS) entry which is preliminary data.</text>
</comment>
<evidence type="ECO:0008006" key="8">
    <source>
        <dbReference type="Google" id="ProtNLM"/>
    </source>
</evidence>
<evidence type="ECO:0000256" key="2">
    <source>
        <dbReference type="ARBA" id="ARBA00022692"/>
    </source>
</evidence>
<feature type="transmembrane region" description="Helical" evidence="5">
    <location>
        <begin position="125"/>
        <end position="149"/>
    </location>
</feature>
<evidence type="ECO:0000313" key="7">
    <source>
        <dbReference type="Proteomes" id="UP001215280"/>
    </source>
</evidence>
<reference evidence="6" key="1">
    <citation type="submission" date="2023-03" db="EMBL/GenBank/DDBJ databases">
        <title>Massive genome expansion in bonnet fungi (Mycena s.s.) driven by repeated elements and novel gene families across ecological guilds.</title>
        <authorList>
            <consortium name="Lawrence Berkeley National Laboratory"/>
            <person name="Harder C.B."/>
            <person name="Miyauchi S."/>
            <person name="Viragh M."/>
            <person name="Kuo A."/>
            <person name="Thoen E."/>
            <person name="Andreopoulos B."/>
            <person name="Lu D."/>
            <person name="Skrede I."/>
            <person name="Drula E."/>
            <person name="Henrissat B."/>
            <person name="Morin E."/>
            <person name="Kohler A."/>
            <person name="Barry K."/>
            <person name="LaButti K."/>
            <person name="Morin E."/>
            <person name="Salamov A."/>
            <person name="Lipzen A."/>
            <person name="Mereny Z."/>
            <person name="Hegedus B."/>
            <person name="Baldrian P."/>
            <person name="Stursova M."/>
            <person name="Weitz H."/>
            <person name="Taylor A."/>
            <person name="Grigoriev I.V."/>
            <person name="Nagy L.G."/>
            <person name="Martin F."/>
            <person name="Kauserud H."/>
        </authorList>
    </citation>
    <scope>NUCLEOTIDE SEQUENCE</scope>
    <source>
        <strain evidence="6">CBHHK188m</strain>
    </source>
</reference>
<evidence type="ECO:0000256" key="1">
    <source>
        <dbReference type="ARBA" id="ARBA00004141"/>
    </source>
</evidence>
<accession>A0AAD7HYB6</accession>
<evidence type="ECO:0000256" key="5">
    <source>
        <dbReference type="SAM" id="Phobius"/>
    </source>
</evidence>
<evidence type="ECO:0000313" key="6">
    <source>
        <dbReference type="EMBL" id="KAJ7731160.1"/>
    </source>
</evidence>